<feature type="compositionally biased region" description="Low complexity" evidence="2">
    <location>
        <begin position="117"/>
        <end position="129"/>
    </location>
</feature>
<proteinExistence type="inferred from homology"/>
<dbReference type="EMBL" id="JBANRG010000010">
    <property type="protein sequence ID" value="KAK7463008.1"/>
    <property type="molecule type" value="Genomic_DNA"/>
</dbReference>
<protein>
    <submittedName>
        <fullName evidence="5">Sad1-interacting factor 3</fullName>
    </submittedName>
</protein>
<reference evidence="5 6" key="1">
    <citation type="submission" date="2024-01" db="EMBL/GenBank/DDBJ databases">
        <title>A draft genome for the cacao thread blight pathogen Marasmiellus scandens.</title>
        <authorList>
            <person name="Baruah I.K."/>
            <person name="Leung J."/>
            <person name="Bukari Y."/>
            <person name="Amoako-Attah I."/>
            <person name="Meinhardt L.W."/>
            <person name="Bailey B.A."/>
            <person name="Cohen S.P."/>
        </authorList>
    </citation>
    <scope>NUCLEOTIDE SEQUENCE [LARGE SCALE GENOMIC DNA]</scope>
    <source>
        <strain evidence="5 6">GH-19</strain>
    </source>
</reference>
<evidence type="ECO:0000313" key="5">
    <source>
        <dbReference type="EMBL" id="KAK7463008.1"/>
    </source>
</evidence>
<keyword evidence="6" id="KW-1185">Reference proteome</keyword>
<dbReference type="Proteomes" id="UP001498398">
    <property type="component" value="Unassembled WGS sequence"/>
</dbReference>
<keyword evidence="3" id="KW-0472">Membrane</keyword>
<dbReference type="Pfam" id="PF02582">
    <property type="entry name" value="DUF155"/>
    <property type="match status" value="1"/>
</dbReference>
<feature type="region of interest" description="Disordered" evidence="2">
    <location>
        <begin position="91"/>
        <end position="175"/>
    </location>
</feature>
<keyword evidence="3" id="KW-1133">Transmembrane helix</keyword>
<evidence type="ECO:0000256" key="2">
    <source>
        <dbReference type="SAM" id="MobiDB-lite"/>
    </source>
</evidence>
<organism evidence="5 6">
    <name type="scientific">Marasmiellus scandens</name>
    <dbReference type="NCBI Taxonomy" id="2682957"/>
    <lineage>
        <taxon>Eukaryota</taxon>
        <taxon>Fungi</taxon>
        <taxon>Dikarya</taxon>
        <taxon>Basidiomycota</taxon>
        <taxon>Agaricomycotina</taxon>
        <taxon>Agaricomycetes</taxon>
        <taxon>Agaricomycetidae</taxon>
        <taxon>Agaricales</taxon>
        <taxon>Marasmiineae</taxon>
        <taxon>Omphalotaceae</taxon>
        <taxon>Marasmiellus</taxon>
    </lineage>
</organism>
<dbReference type="InterPro" id="IPR051624">
    <property type="entry name" value="RMD1/Sad1-interacting"/>
</dbReference>
<evidence type="ECO:0000259" key="4">
    <source>
        <dbReference type="Pfam" id="PF02582"/>
    </source>
</evidence>
<dbReference type="PANTHER" id="PTHR16255">
    <property type="entry name" value="REQUIRED FOR MEIOTIC NUCLEAR DIVISION PROTEIN 1 HOMOLOG"/>
    <property type="match status" value="1"/>
</dbReference>
<dbReference type="PANTHER" id="PTHR16255:SF4">
    <property type="entry name" value="SPORULATION PROTEIN RMD8"/>
    <property type="match status" value="1"/>
</dbReference>
<comment type="similarity">
    <text evidence="1">Belongs to the RMD1/sif2 family.</text>
</comment>
<sequence>MNKEQRKKAGFKRITAYCVAESFKMKLLTGFLKREHNVAPRVFDEALYVMYHLPLLPGYGPNANVRSSAVVQTNDVLARLSEAEEIGYQGSYFTNQQHGHREDGYITSSPVERRSVPESSSVPLVSDSDAYSQTDAEDPEPVISPISDPEQPRTPFVMPIPSISPSHPPPLPTSTTYPSISPTTPFSASYQENAEVIFFEFGVVVFFGLSEVQEKSILEDLENNRIMQRRIPEAHWEIEECHFAYDMGIKAPRVYNDFFTLKSHSHLLKLSISHALAQSTLLARFESTTAQILSSPHTLSIPTQLAKSGSIHLPRREALKLTGKLFKLRLDINLVSNVLDVPELFWDEASLKELYDAVRDYFEIGVRVEALNERLGVASGFLEAIHDHLNNSAMERITWIVIWLIVVAILVELGEVVARLIVHATMGSEGEPVAAGMLPRIPLDKEDVLRTLDRMVLTGSL</sequence>
<evidence type="ECO:0000256" key="3">
    <source>
        <dbReference type="SAM" id="Phobius"/>
    </source>
</evidence>
<accession>A0ABR1JPK5</accession>
<name>A0ABR1JPK5_9AGAR</name>
<evidence type="ECO:0000313" key="6">
    <source>
        <dbReference type="Proteomes" id="UP001498398"/>
    </source>
</evidence>
<feature type="transmembrane region" description="Helical" evidence="3">
    <location>
        <begin position="397"/>
        <end position="418"/>
    </location>
</feature>
<evidence type="ECO:0000256" key="1">
    <source>
        <dbReference type="ARBA" id="ARBA00008306"/>
    </source>
</evidence>
<comment type="caution">
    <text evidence="5">The sequence shown here is derived from an EMBL/GenBank/DDBJ whole genome shotgun (WGS) entry which is preliminary data.</text>
</comment>
<keyword evidence="3" id="KW-0812">Transmembrane</keyword>
<dbReference type="InterPro" id="IPR003734">
    <property type="entry name" value="DUF155"/>
</dbReference>
<gene>
    <name evidence="5" type="primary">sif3</name>
    <name evidence="5" type="ORF">VKT23_007590</name>
</gene>
<feature type="domain" description="DUF155" evidence="4">
    <location>
        <begin position="196"/>
        <end position="372"/>
    </location>
</feature>